<dbReference type="InterPro" id="IPR052027">
    <property type="entry name" value="PspC"/>
</dbReference>
<feature type="transmembrane region" description="Helical" evidence="7">
    <location>
        <begin position="280"/>
        <end position="298"/>
    </location>
</feature>
<feature type="region of interest" description="Disordered" evidence="6">
    <location>
        <begin position="1"/>
        <end position="47"/>
    </location>
</feature>
<feature type="region of interest" description="Disordered" evidence="6">
    <location>
        <begin position="189"/>
        <end position="278"/>
    </location>
</feature>
<feature type="compositionally biased region" description="Low complexity" evidence="6">
    <location>
        <begin position="207"/>
        <end position="238"/>
    </location>
</feature>
<evidence type="ECO:0000313" key="10">
    <source>
        <dbReference type="Proteomes" id="UP000614239"/>
    </source>
</evidence>
<evidence type="ECO:0000256" key="6">
    <source>
        <dbReference type="SAM" id="MobiDB-lite"/>
    </source>
</evidence>
<feature type="domain" description="Phage shock protein PspC N-terminal" evidence="8">
    <location>
        <begin position="61"/>
        <end position="113"/>
    </location>
</feature>
<evidence type="ECO:0000256" key="7">
    <source>
        <dbReference type="SAM" id="Phobius"/>
    </source>
</evidence>
<sequence length="565" mass="57267">MSTTPPPSETPSSDPLGGPGAPFSGAPQSDPQAGPQPGAPQPGRPFMAGVFDSLRRSGVVRTERRVVGGVCGGLAQRLGIDLILVRCVVAVVCLALGLGLLAYGLAWVLLPEERDGRIHLQQAFNGDVSAGFVGALVCVISGLSRPEWGLGDGVVLGAPGWAGATWGLLWTAGVIGSIIWLVSSRRQQRAGQPPQPARPVADGTWSAPAGHPGAGWGAPQSSPAPGSGAASGPTWSAPAPAPCGPQFPYGPRPPYGPRGAAAPAFARPRPPRRPGPGRRMGSVIGGLLLLAIAGVALAKRHHMLDSLSYSHALLIVGSMTALLGAGVLVSGLIGRRGGWMSALGAIAVLITLPMLAASPFAAHGLDRLVADDVLLVPSDEQLSSDDVDLGTFGAGDTVLDLRALEQRHEGVTAHVSMGAGDLRVLVDRDQPVRIRTRVGAGQVDVLGDQKWAVEGTQDGNSIHTVWQGSTDESGTAASIEGARIDAVLTPKGTDSDVLTIDVSLGAGDVTIEESSRAWTASSPTASPSTTAGASPSASPSPVLSPTASTSAKPSGSVVPSPTPTH</sequence>
<dbReference type="EMBL" id="BMNJ01000002">
    <property type="protein sequence ID" value="GGO96665.1"/>
    <property type="molecule type" value="Genomic_DNA"/>
</dbReference>
<evidence type="ECO:0000259" key="8">
    <source>
        <dbReference type="Pfam" id="PF04024"/>
    </source>
</evidence>
<dbReference type="GO" id="GO:0005886">
    <property type="term" value="C:plasma membrane"/>
    <property type="evidence" value="ECO:0007669"/>
    <property type="project" value="UniProtKB-SubCell"/>
</dbReference>
<comment type="caution">
    <text evidence="9">The sequence shown here is derived from an EMBL/GenBank/DDBJ whole genome shotgun (WGS) entry which is preliminary data.</text>
</comment>
<organism evidence="9 10">
    <name type="scientific">Actinomyces gaoshouyii</name>
    <dbReference type="NCBI Taxonomy" id="1960083"/>
    <lineage>
        <taxon>Bacteria</taxon>
        <taxon>Bacillati</taxon>
        <taxon>Actinomycetota</taxon>
        <taxon>Actinomycetes</taxon>
        <taxon>Actinomycetales</taxon>
        <taxon>Actinomycetaceae</taxon>
        <taxon>Actinomyces</taxon>
    </lineage>
</organism>
<dbReference type="OrthoDB" id="7359894at2"/>
<comment type="subcellular location">
    <subcellularLocation>
        <location evidence="1">Cell membrane</location>
        <topology evidence="1">Single-pass membrane protein</topology>
    </subcellularLocation>
</comment>
<evidence type="ECO:0000313" key="9">
    <source>
        <dbReference type="EMBL" id="GGO96665.1"/>
    </source>
</evidence>
<reference evidence="9" key="1">
    <citation type="journal article" date="2014" name="Int. J. Syst. Evol. Microbiol.">
        <title>Complete genome sequence of Corynebacterium casei LMG S-19264T (=DSM 44701T), isolated from a smear-ripened cheese.</title>
        <authorList>
            <consortium name="US DOE Joint Genome Institute (JGI-PGF)"/>
            <person name="Walter F."/>
            <person name="Albersmeier A."/>
            <person name="Kalinowski J."/>
            <person name="Ruckert C."/>
        </authorList>
    </citation>
    <scope>NUCLEOTIDE SEQUENCE</scope>
    <source>
        <strain evidence="9">CGMCC 4.7372</strain>
    </source>
</reference>
<evidence type="ECO:0000256" key="1">
    <source>
        <dbReference type="ARBA" id="ARBA00004162"/>
    </source>
</evidence>
<dbReference type="Proteomes" id="UP000614239">
    <property type="component" value="Unassembled WGS sequence"/>
</dbReference>
<protein>
    <recommendedName>
        <fullName evidence="8">Phage shock protein PspC N-terminal domain-containing protein</fullName>
    </recommendedName>
</protein>
<dbReference type="InterPro" id="IPR007168">
    <property type="entry name" value="Phageshock_PspC_N"/>
</dbReference>
<gene>
    <name evidence="9" type="ORF">GCM10011612_07420</name>
</gene>
<keyword evidence="5 7" id="KW-0472">Membrane</keyword>
<keyword evidence="2" id="KW-1003">Cell membrane</keyword>
<feature type="transmembrane region" description="Helical" evidence="7">
    <location>
        <begin position="122"/>
        <end position="143"/>
    </location>
</feature>
<feature type="compositionally biased region" description="Pro residues" evidence="6">
    <location>
        <begin position="239"/>
        <end position="256"/>
    </location>
</feature>
<dbReference type="PANTHER" id="PTHR33885">
    <property type="entry name" value="PHAGE SHOCK PROTEIN C"/>
    <property type="match status" value="1"/>
</dbReference>
<evidence type="ECO:0000256" key="5">
    <source>
        <dbReference type="ARBA" id="ARBA00023136"/>
    </source>
</evidence>
<keyword evidence="3 7" id="KW-0812">Transmembrane</keyword>
<dbReference type="AlphaFoldDB" id="A0A8H9HCJ7"/>
<feature type="transmembrane region" description="Helical" evidence="7">
    <location>
        <begin position="310"/>
        <end position="333"/>
    </location>
</feature>
<feature type="transmembrane region" description="Helical" evidence="7">
    <location>
        <begin position="83"/>
        <end position="110"/>
    </location>
</feature>
<feature type="compositionally biased region" description="Low complexity" evidence="6">
    <location>
        <begin position="25"/>
        <end position="36"/>
    </location>
</feature>
<dbReference type="PANTHER" id="PTHR33885:SF3">
    <property type="entry name" value="PHAGE SHOCK PROTEIN C"/>
    <property type="match status" value="1"/>
</dbReference>
<feature type="compositionally biased region" description="Low complexity" evidence="6">
    <location>
        <begin position="257"/>
        <end position="267"/>
    </location>
</feature>
<evidence type="ECO:0000256" key="4">
    <source>
        <dbReference type="ARBA" id="ARBA00022989"/>
    </source>
</evidence>
<reference evidence="9" key="2">
    <citation type="submission" date="2020-09" db="EMBL/GenBank/DDBJ databases">
        <authorList>
            <person name="Sun Q."/>
            <person name="Zhou Y."/>
        </authorList>
    </citation>
    <scope>NUCLEOTIDE SEQUENCE</scope>
    <source>
        <strain evidence="9">CGMCC 4.7372</strain>
    </source>
</reference>
<evidence type="ECO:0000256" key="2">
    <source>
        <dbReference type="ARBA" id="ARBA00022475"/>
    </source>
</evidence>
<proteinExistence type="predicted"/>
<feature type="compositionally biased region" description="Low complexity" evidence="6">
    <location>
        <begin position="516"/>
        <end position="559"/>
    </location>
</feature>
<feature type="transmembrane region" description="Helical" evidence="7">
    <location>
        <begin position="340"/>
        <end position="362"/>
    </location>
</feature>
<dbReference type="RefSeq" id="WP_158082810.1">
    <property type="nucleotide sequence ID" value="NZ_BMNJ01000002.1"/>
</dbReference>
<name>A0A8H9HCJ7_9ACTO</name>
<evidence type="ECO:0000256" key="3">
    <source>
        <dbReference type="ARBA" id="ARBA00022692"/>
    </source>
</evidence>
<feature type="region of interest" description="Disordered" evidence="6">
    <location>
        <begin position="513"/>
        <end position="565"/>
    </location>
</feature>
<feature type="transmembrane region" description="Helical" evidence="7">
    <location>
        <begin position="163"/>
        <end position="182"/>
    </location>
</feature>
<accession>A0A8H9HCJ7</accession>
<dbReference type="Pfam" id="PF04024">
    <property type="entry name" value="PspC"/>
    <property type="match status" value="1"/>
</dbReference>
<keyword evidence="10" id="KW-1185">Reference proteome</keyword>
<keyword evidence="4 7" id="KW-1133">Transmembrane helix</keyword>